<feature type="region of interest" description="Disordered" evidence="1">
    <location>
        <begin position="128"/>
        <end position="160"/>
    </location>
</feature>
<keyword evidence="4" id="KW-1185">Reference proteome</keyword>
<reference evidence="3 4" key="1">
    <citation type="submission" date="2018-03" db="EMBL/GenBank/DDBJ databases">
        <title>Genomic Encyclopedia of Type Strains, Phase III (KMG-III): the genomes of soil and plant-associated and newly described type strains.</title>
        <authorList>
            <person name="Whitman W."/>
        </authorList>
    </citation>
    <scope>NUCLEOTIDE SEQUENCE [LARGE SCALE GENOMIC DNA]</scope>
    <source>
        <strain evidence="3 4">CGMCC 4.7104</strain>
    </source>
</reference>
<gene>
    <name evidence="3" type="ORF">B0I32_112268</name>
</gene>
<feature type="compositionally biased region" description="Gly residues" evidence="1">
    <location>
        <begin position="63"/>
        <end position="83"/>
    </location>
</feature>
<dbReference type="Gene3D" id="3.10.450.40">
    <property type="match status" value="1"/>
</dbReference>
<proteinExistence type="predicted"/>
<dbReference type="Pfam" id="PF03413">
    <property type="entry name" value="PepSY"/>
    <property type="match status" value="2"/>
</dbReference>
<dbReference type="Gene3D" id="3.30.505.20">
    <property type="match status" value="1"/>
</dbReference>
<feature type="compositionally biased region" description="Basic and acidic residues" evidence="1">
    <location>
        <begin position="129"/>
        <end position="139"/>
    </location>
</feature>
<evidence type="ECO:0000313" key="3">
    <source>
        <dbReference type="EMBL" id="PRX62771.1"/>
    </source>
</evidence>
<name>A0A2T0MVC2_9ACTN</name>
<dbReference type="InterPro" id="IPR025711">
    <property type="entry name" value="PepSY"/>
</dbReference>
<organism evidence="3 4">
    <name type="scientific">Nonomuraea fuscirosea</name>
    <dbReference type="NCBI Taxonomy" id="1291556"/>
    <lineage>
        <taxon>Bacteria</taxon>
        <taxon>Bacillati</taxon>
        <taxon>Actinomycetota</taxon>
        <taxon>Actinomycetes</taxon>
        <taxon>Streptosporangiales</taxon>
        <taxon>Streptosporangiaceae</taxon>
        <taxon>Nonomuraea</taxon>
    </lineage>
</organism>
<evidence type="ECO:0000259" key="2">
    <source>
        <dbReference type="Pfam" id="PF03413"/>
    </source>
</evidence>
<comment type="caution">
    <text evidence="3">The sequence shown here is derived from an EMBL/GenBank/DDBJ whole genome shotgun (WGS) entry which is preliminary data.</text>
</comment>
<dbReference type="AlphaFoldDB" id="A0A2T0MVC2"/>
<feature type="compositionally biased region" description="Low complexity" evidence="1">
    <location>
        <begin position="33"/>
        <end position="46"/>
    </location>
</feature>
<feature type="region of interest" description="Disordered" evidence="1">
    <location>
        <begin position="206"/>
        <end position="228"/>
    </location>
</feature>
<feature type="domain" description="PepSY" evidence="2">
    <location>
        <begin position="94"/>
        <end position="142"/>
    </location>
</feature>
<dbReference type="PROSITE" id="PS51257">
    <property type="entry name" value="PROKAR_LIPOPROTEIN"/>
    <property type="match status" value="1"/>
</dbReference>
<dbReference type="RefSeq" id="WP_181307854.1">
    <property type="nucleotide sequence ID" value="NZ_PVNG01000012.1"/>
</dbReference>
<protein>
    <submittedName>
        <fullName evidence="3">Peptidase YpeB-like protein</fullName>
    </submittedName>
</protein>
<accession>A0A2T0MVC2</accession>
<feature type="domain" description="PepSY" evidence="2">
    <location>
        <begin position="167"/>
        <end position="222"/>
    </location>
</feature>
<evidence type="ECO:0000313" key="4">
    <source>
        <dbReference type="Proteomes" id="UP000238312"/>
    </source>
</evidence>
<dbReference type="EMBL" id="PVNG01000012">
    <property type="protein sequence ID" value="PRX62771.1"/>
    <property type="molecule type" value="Genomic_DNA"/>
</dbReference>
<feature type="region of interest" description="Disordered" evidence="1">
    <location>
        <begin position="30"/>
        <end position="106"/>
    </location>
</feature>
<dbReference type="Proteomes" id="UP000238312">
    <property type="component" value="Unassembled WGS sequence"/>
</dbReference>
<evidence type="ECO:0000256" key="1">
    <source>
        <dbReference type="SAM" id="MobiDB-lite"/>
    </source>
</evidence>
<sequence length="228" mass="22857">MNKTIIGALVGATVLAGGCGTAFREVERLAAQPSPSLGTPTSTTAPGGPGNPDDSGAPNCPGCPGGPGGPGSPGGPGGPGSPGSPGQDTLADLKQAGQAALAAVPGSTLISIETEEGGRTWEVQVVGKDGTEHQMDVEAGKIANGPTTEDEDQSDKTEHRDRVAAAKLDYAQAADKITAAVPEGRITELNLDTERGKTVWESDVITPNGTKRQLTIDATTGQPSQPTT</sequence>